<protein>
    <recommendedName>
        <fullName evidence="4">SMODS and SLOG-associating 2TM effector domain-containing protein</fullName>
    </recommendedName>
</protein>
<keyword evidence="3" id="KW-1185">Reference proteome</keyword>
<evidence type="ECO:0000313" key="3">
    <source>
        <dbReference type="Proteomes" id="UP001165060"/>
    </source>
</evidence>
<evidence type="ECO:0008006" key="4">
    <source>
        <dbReference type="Google" id="ProtNLM"/>
    </source>
</evidence>
<reference evidence="2 3" key="1">
    <citation type="journal article" date="2023" name="Commun. Biol.">
        <title>Genome analysis of Parmales, the sister group of diatoms, reveals the evolutionary specialization of diatoms from phago-mixotrophs to photoautotrophs.</title>
        <authorList>
            <person name="Ban H."/>
            <person name="Sato S."/>
            <person name="Yoshikawa S."/>
            <person name="Yamada K."/>
            <person name="Nakamura Y."/>
            <person name="Ichinomiya M."/>
            <person name="Sato N."/>
            <person name="Blanc-Mathieu R."/>
            <person name="Endo H."/>
            <person name="Kuwata A."/>
            <person name="Ogata H."/>
        </authorList>
    </citation>
    <scope>NUCLEOTIDE SEQUENCE [LARGE SCALE GENOMIC DNA]</scope>
</reference>
<evidence type="ECO:0000256" key="1">
    <source>
        <dbReference type="SAM" id="Phobius"/>
    </source>
</evidence>
<gene>
    <name evidence="2" type="ORF">TeGR_g5664</name>
</gene>
<proteinExistence type="predicted"/>
<feature type="transmembrane region" description="Helical" evidence="1">
    <location>
        <begin position="304"/>
        <end position="324"/>
    </location>
</feature>
<comment type="caution">
    <text evidence="2">The sequence shown here is derived from an EMBL/GenBank/DDBJ whole genome shotgun (WGS) entry which is preliminary data.</text>
</comment>
<feature type="transmembrane region" description="Helical" evidence="1">
    <location>
        <begin position="100"/>
        <end position="122"/>
    </location>
</feature>
<accession>A0ABQ6MB36</accession>
<keyword evidence="1" id="KW-0812">Transmembrane</keyword>
<feature type="transmembrane region" description="Helical" evidence="1">
    <location>
        <begin position="128"/>
        <end position="148"/>
    </location>
</feature>
<evidence type="ECO:0000313" key="2">
    <source>
        <dbReference type="EMBL" id="GMI23051.1"/>
    </source>
</evidence>
<dbReference type="EMBL" id="BRYB01002637">
    <property type="protein sequence ID" value="GMI23051.1"/>
    <property type="molecule type" value="Genomic_DNA"/>
</dbReference>
<organism evidence="2 3">
    <name type="scientific">Tetraparma gracilis</name>
    <dbReference type="NCBI Taxonomy" id="2962635"/>
    <lineage>
        <taxon>Eukaryota</taxon>
        <taxon>Sar</taxon>
        <taxon>Stramenopiles</taxon>
        <taxon>Ochrophyta</taxon>
        <taxon>Bolidophyceae</taxon>
        <taxon>Parmales</taxon>
        <taxon>Triparmaceae</taxon>
        <taxon>Tetraparma</taxon>
    </lineage>
</organism>
<name>A0ABQ6MB36_9STRA</name>
<keyword evidence="1" id="KW-1133">Transmembrane helix</keyword>
<sequence length="377" mass="42647">MQGLLKHVKTSDRGLLEYQVSSFMQSHAISLDFLSSVQDHWSAHDLPEHPDPEYRSMSERSFFWQRALSVCTPFSARVQNRFIPVYSMYEKSVYDITLKYSNLVSAAMCLLYVCVALVATGMTQAYDVPTLCSTLVFVFVFVIGAQSAREMRSWSRISMIRKHALGYWSFVVDYSDFPSLKATSFDVLMSLVSYAGRAEDWKTVVLKQNEHTEYYVREVACEKSAEAATRAREDRFLRANGDAGFSAAHSSGGLTDQHVKEKYDVTRWSANKMVPWGISLVRCLLPYLIRACMGDDRTRNAADIAVDVVCAISTLLAAVVYFHVVTGEALADAMSLARLVQHTERLISLDIDERLGRRKQAFLCTVQDCQAYEDIFK</sequence>
<dbReference type="Proteomes" id="UP001165060">
    <property type="component" value="Unassembled WGS sequence"/>
</dbReference>
<keyword evidence="1" id="KW-0472">Membrane</keyword>
<feature type="non-terminal residue" evidence="2">
    <location>
        <position position="377"/>
    </location>
</feature>